<evidence type="ECO:0000313" key="3">
    <source>
        <dbReference type="EMBL" id="ORX53089.1"/>
    </source>
</evidence>
<proteinExistence type="predicted"/>
<dbReference type="AlphaFoldDB" id="A0A1X2GGA4"/>
<feature type="compositionally biased region" description="Polar residues" evidence="1">
    <location>
        <begin position="262"/>
        <end position="275"/>
    </location>
</feature>
<feature type="domain" description="Nitrogen regulatory protein areA GATA-like" evidence="2">
    <location>
        <begin position="28"/>
        <end position="55"/>
    </location>
</feature>
<dbReference type="OrthoDB" id="515401at2759"/>
<dbReference type="EMBL" id="MCGT01000016">
    <property type="protein sequence ID" value="ORX53089.1"/>
    <property type="molecule type" value="Genomic_DNA"/>
</dbReference>
<name>A0A1X2GGA4_9FUNG</name>
<feature type="region of interest" description="Disordered" evidence="1">
    <location>
        <begin position="252"/>
        <end position="277"/>
    </location>
</feature>
<dbReference type="PANTHER" id="PTHR28014">
    <property type="entry name" value="NEGATIVE REGULATOR OF RAS-CAMP PATHWAY"/>
    <property type="match status" value="1"/>
</dbReference>
<dbReference type="STRING" id="101127.A0A1X2GGA4"/>
<keyword evidence="4" id="KW-1185">Reference proteome</keyword>
<evidence type="ECO:0000259" key="2">
    <source>
        <dbReference type="Pfam" id="PF08550"/>
    </source>
</evidence>
<sequence>MISKSSQPLLKLTSQSFHLEDVDELPSLWSVFSKCKSHLHDGTRLENLSWRLWHQKKKLAVQPFLSLSAGDACHEVPQAKQTQHDHVVDWPPSPSSTTSTTQTTTNIDSPISSQQPTSRTTTPSLCHSSHQSDDEDFDDDDYLDDEDDDDYISDEDIIMLPRSASASKTQCFEKTPPRPCTQQPSLLSALLSKTSTPSASFAPPPSLPKHHPPPHLRVGSIMNDHLLKKELSESLRQGLVWERYQQKHLYTNRSYPLPPRPKSTQTAPVLPTTSNLHHHTTTRNYRKNYASDPGWVESFHGW</sequence>
<feature type="compositionally biased region" description="Low complexity" evidence="1">
    <location>
        <begin position="95"/>
        <end position="124"/>
    </location>
</feature>
<evidence type="ECO:0000256" key="1">
    <source>
        <dbReference type="SAM" id="MobiDB-lite"/>
    </source>
</evidence>
<feature type="region of interest" description="Disordered" evidence="1">
    <location>
        <begin position="164"/>
        <end position="183"/>
    </location>
</feature>
<gene>
    <name evidence="3" type="ORF">DM01DRAFT_1336281</name>
</gene>
<feature type="region of interest" description="Disordered" evidence="1">
    <location>
        <begin position="193"/>
        <end position="213"/>
    </location>
</feature>
<comment type="caution">
    <text evidence="3">The sequence shown here is derived from an EMBL/GenBank/DDBJ whole genome shotgun (WGS) entry which is preliminary data.</text>
</comment>
<dbReference type="GO" id="GO:0000122">
    <property type="term" value="P:negative regulation of transcription by RNA polymerase II"/>
    <property type="evidence" value="ECO:0007669"/>
    <property type="project" value="TreeGrafter"/>
</dbReference>
<dbReference type="GO" id="GO:0006808">
    <property type="term" value="P:regulation of nitrogen utilization"/>
    <property type="evidence" value="ECO:0007669"/>
    <property type="project" value="TreeGrafter"/>
</dbReference>
<dbReference type="InterPro" id="IPR053043">
    <property type="entry name" value="Ras-cAMP_regulatory"/>
</dbReference>
<dbReference type="PANTHER" id="PTHR28014:SF1">
    <property type="entry name" value="NEGATIVE REGULATOR OF RAS-CAMP PATHWAY"/>
    <property type="match status" value="1"/>
</dbReference>
<evidence type="ECO:0000313" key="4">
    <source>
        <dbReference type="Proteomes" id="UP000242146"/>
    </source>
</evidence>
<dbReference type="PROSITE" id="PS00018">
    <property type="entry name" value="EF_HAND_1"/>
    <property type="match status" value="1"/>
</dbReference>
<feature type="compositionally biased region" description="Acidic residues" evidence="1">
    <location>
        <begin position="133"/>
        <end position="152"/>
    </location>
</feature>
<feature type="region of interest" description="Disordered" evidence="1">
    <location>
        <begin position="76"/>
        <end position="152"/>
    </location>
</feature>
<protein>
    <recommendedName>
        <fullName evidence="2">Nitrogen regulatory protein areA GATA-like domain-containing protein</fullName>
    </recommendedName>
</protein>
<dbReference type="InterPro" id="IPR018247">
    <property type="entry name" value="EF_Hand_1_Ca_BS"/>
</dbReference>
<accession>A0A1X2GGA4</accession>
<reference evidence="3 4" key="1">
    <citation type="submission" date="2016-07" db="EMBL/GenBank/DDBJ databases">
        <title>Pervasive Adenine N6-methylation of Active Genes in Fungi.</title>
        <authorList>
            <consortium name="DOE Joint Genome Institute"/>
            <person name="Mondo S.J."/>
            <person name="Dannebaum R.O."/>
            <person name="Kuo R.C."/>
            <person name="Labutti K."/>
            <person name="Haridas S."/>
            <person name="Kuo A."/>
            <person name="Salamov A."/>
            <person name="Ahrendt S.R."/>
            <person name="Lipzen A."/>
            <person name="Sullivan W."/>
            <person name="Andreopoulos W.B."/>
            <person name="Clum A."/>
            <person name="Lindquist E."/>
            <person name="Daum C."/>
            <person name="Ramamoorthy G.K."/>
            <person name="Gryganskyi A."/>
            <person name="Culley D."/>
            <person name="Magnuson J.K."/>
            <person name="James T.Y."/>
            <person name="O'Malley M.A."/>
            <person name="Stajich J.E."/>
            <person name="Spatafora J.W."/>
            <person name="Visel A."/>
            <person name="Grigoriev I.V."/>
        </authorList>
    </citation>
    <scope>NUCLEOTIDE SEQUENCE [LARGE SCALE GENOMIC DNA]</scope>
    <source>
        <strain evidence="3 4">NRRL 3301</strain>
    </source>
</reference>
<dbReference type="GO" id="GO:0031930">
    <property type="term" value="P:mitochondria-nucleus signaling pathway"/>
    <property type="evidence" value="ECO:0007669"/>
    <property type="project" value="TreeGrafter"/>
</dbReference>
<organism evidence="3 4">
    <name type="scientific">Hesseltinella vesiculosa</name>
    <dbReference type="NCBI Taxonomy" id="101127"/>
    <lineage>
        <taxon>Eukaryota</taxon>
        <taxon>Fungi</taxon>
        <taxon>Fungi incertae sedis</taxon>
        <taxon>Mucoromycota</taxon>
        <taxon>Mucoromycotina</taxon>
        <taxon>Mucoromycetes</taxon>
        <taxon>Mucorales</taxon>
        <taxon>Cunninghamellaceae</taxon>
        <taxon>Hesseltinella</taxon>
    </lineage>
</organism>
<dbReference type="InterPro" id="IPR013860">
    <property type="entry name" value="AreA_GATA"/>
</dbReference>
<dbReference type="Pfam" id="PF08550">
    <property type="entry name" value="GATA_AreA"/>
    <property type="match status" value="1"/>
</dbReference>
<dbReference type="GO" id="GO:0005737">
    <property type="term" value="C:cytoplasm"/>
    <property type="evidence" value="ECO:0007669"/>
    <property type="project" value="TreeGrafter"/>
</dbReference>
<dbReference type="Proteomes" id="UP000242146">
    <property type="component" value="Unassembled WGS sequence"/>
</dbReference>